<reference evidence="1" key="1">
    <citation type="submission" date="2023-07" db="EMBL/GenBank/DDBJ databases">
        <authorList>
            <consortium name="AG Swart"/>
            <person name="Singh M."/>
            <person name="Singh A."/>
            <person name="Seah K."/>
            <person name="Emmerich C."/>
        </authorList>
    </citation>
    <scope>NUCLEOTIDE SEQUENCE</scope>
    <source>
        <strain evidence="1">DP1</strain>
    </source>
</reference>
<proteinExistence type="predicted"/>
<name>A0AAD1XE07_EUPCR</name>
<dbReference type="EMBL" id="CAMPGE010012304">
    <property type="protein sequence ID" value="CAI2371080.1"/>
    <property type="molecule type" value="Genomic_DNA"/>
</dbReference>
<gene>
    <name evidence="1" type="ORF">ECRASSUSDP1_LOCUS12400</name>
</gene>
<accession>A0AAD1XE07</accession>
<evidence type="ECO:0000313" key="2">
    <source>
        <dbReference type="Proteomes" id="UP001295684"/>
    </source>
</evidence>
<evidence type="ECO:0000313" key="1">
    <source>
        <dbReference type="EMBL" id="CAI2371080.1"/>
    </source>
</evidence>
<keyword evidence="2" id="KW-1185">Reference proteome</keyword>
<sequence>MNFNLSLYFQDFNSFKERFLCSSKGSRFFYSKLCKVENAEGCNFNTCIHFHYKFWSFARNNFYKFPCHLSYANAISSGCYLSSTGCYRVIQNSCMNVRYPKKQKKKSSYEIYEPLSIHHFLLTMVIAEEEKANEHQKYENGVYPKIILQGFRCGLHKSCECIPALSFHDSYSFQHCQD</sequence>
<dbReference type="AlphaFoldDB" id="A0AAD1XE07"/>
<comment type="caution">
    <text evidence="1">The sequence shown here is derived from an EMBL/GenBank/DDBJ whole genome shotgun (WGS) entry which is preliminary data.</text>
</comment>
<organism evidence="1 2">
    <name type="scientific">Euplotes crassus</name>
    <dbReference type="NCBI Taxonomy" id="5936"/>
    <lineage>
        <taxon>Eukaryota</taxon>
        <taxon>Sar</taxon>
        <taxon>Alveolata</taxon>
        <taxon>Ciliophora</taxon>
        <taxon>Intramacronucleata</taxon>
        <taxon>Spirotrichea</taxon>
        <taxon>Hypotrichia</taxon>
        <taxon>Euplotida</taxon>
        <taxon>Euplotidae</taxon>
        <taxon>Moneuplotes</taxon>
    </lineage>
</organism>
<protein>
    <submittedName>
        <fullName evidence="1">Uncharacterized protein</fullName>
    </submittedName>
</protein>
<dbReference type="Proteomes" id="UP001295684">
    <property type="component" value="Unassembled WGS sequence"/>
</dbReference>